<reference evidence="4 5" key="1">
    <citation type="submission" date="2016-10" db="EMBL/GenBank/DDBJ databases">
        <authorList>
            <person name="de Groot N.N."/>
        </authorList>
    </citation>
    <scope>NUCLEOTIDE SEQUENCE [LARGE SCALE GENOMIC DNA]</scope>
    <source>
        <strain evidence="4 5">DSM 16957</strain>
    </source>
</reference>
<keyword evidence="5" id="KW-1185">Reference proteome</keyword>
<dbReference type="STRING" id="265719.SAMN04488509_10430"/>
<dbReference type="SUPFAM" id="SSF82171">
    <property type="entry name" value="DPP6 N-terminal domain-like"/>
    <property type="match status" value="1"/>
</dbReference>
<dbReference type="InterPro" id="IPR029058">
    <property type="entry name" value="AB_hydrolase_fold"/>
</dbReference>
<dbReference type="Gene3D" id="3.40.50.1820">
    <property type="entry name" value="alpha/beta hydrolase"/>
    <property type="match status" value="1"/>
</dbReference>
<keyword evidence="4" id="KW-0645">Protease</keyword>
<dbReference type="InterPro" id="IPR001375">
    <property type="entry name" value="Peptidase_S9_cat"/>
</dbReference>
<dbReference type="PANTHER" id="PTHR11731:SF193">
    <property type="entry name" value="DIPEPTIDYL PEPTIDASE 9"/>
    <property type="match status" value="1"/>
</dbReference>
<evidence type="ECO:0000259" key="3">
    <source>
        <dbReference type="Pfam" id="PF00930"/>
    </source>
</evidence>
<feature type="domain" description="Peptidase S9 prolyl oligopeptidase catalytic" evidence="2">
    <location>
        <begin position="591"/>
        <end position="787"/>
    </location>
</feature>
<evidence type="ECO:0000313" key="4">
    <source>
        <dbReference type="EMBL" id="SDD58759.1"/>
    </source>
</evidence>
<feature type="signal peptide" evidence="1">
    <location>
        <begin position="1"/>
        <end position="27"/>
    </location>
</feature>
<proteinExistence type="predicted"/>
<keyword evidence="1" id="KW-0732">Signal</keyword>
<name>A0A1G6VYW9_9GAMM</name>
<dbReference type="GO" id="GO:0006508">
    <property type="term" value="P:proteolysis"/>
    <property type="evidence" value="ECO:0007669"/>
    <property type="project" value="InterPro"/>
</dbReference>
<dbReference type="SUPFAM" id="SSF53474">
    <property type="entry name" value="alpha/beta-Hydrolases"/>
    <property type="match status" value="1"/>
</dbReference>
<sequence length="788" mass="88551">MRRLPLRLKATFALYCAALLLPLAGSAQPLDLEKIMDDPAWIGPPVENPHWSLDGQAALFQLKRADSPLRDLYRVGFDGSSASKLADADLGGVDAPNPVFDAAGERALFLRDGDVFLREIGSGALRQLTRSEVAEAAPAFMADGRVMYRAGADWIVHDLGTGLAGPIAVLKAEKDPAEAPKADDLRDMQLRLIGTLAREKAWRDAQAARESELRRGLSTRIAPPVYLGDSVTIADSALSPDGRWMLVVTQPKGSEPGRVGKMPKYVTESGYEESEDVRVRVGRNPPAGQALVLVDLADGKTYPLDLKALPGIDTDPLAELRAAAGKEALKGLRPVRVNAMEFSRDGARAAVMLRAVDNKDRWIAEVQREGRALETRHRLTDPGWINWNFNEFGWLPDNRTLWYLSEEDGYSHFYTRRGDARPKQHTRGSWEFSDPVISRDGRQVYALANREWPGKYDVVRLDLGRDRIETLTSLGGVNGFVLSPDEQRLLLLYSEPYLPPQLGVMAASGGAMRALTDTRSEAYKAQTWLAPEFVQVPSRHGAGHVWGKYYGPARLEPGKRYPIVLFVHGAGYLQNVHLRWSQYFREQMFHQLLVENGYIVLDLDFRASAGYGRDWRNAIYRQMGHPELEDYLDGIEWLVENRQGDRANVGVYGGSYGGFMAFMAMFREPGVFHAGAALRPVTDWTQYNHPYTSNILNTPDIDPEAFRKSSPIEYAEGLQGHLLIAHGMIDDNVLYQDSVRLAQRLIELRKDHWELASYPLERHGYVHPEAWFDQYRRIFKLFERVLKD</sequence>
<dbReference type="GO" id="GO:0004177">
    <property type="term" value="F:aminopeptidase activity"/>
    <property type="evidence" value="ECO:0007669"/>
    <property type="project" value="UniProtKB-KW"/>
</dbReference>
<dbReference type="EMBL" id="FNAG01000004">
    <property type="protein sequence ID" value="SDD58759.1"/>
    <property type="molecule type" value="Genomic_DNA"/>
</dbReference>
<evidence type="ECO:0000256" key="1">
    <source>
        <dbReference type="SAM" id="SignalP"/>
    </source>
</evidence>
<keyword evidence="4" id="KW-0378">Hydrolase</keyword>
<protein>
    <submittedName>
        <fullName evidence="4">Dipeptidyl aminopeptidase/acylaminoacyl peptidase</fullName>
    </submittedName>
</protein>
<dbReference type="RefSeq" id="WP_091241587.1">
    <property type="nucleotide sequence ID" value="NZ_FNAG01000004.1"/>
</dbReference>
<dbReference type="Proteomes" id="UP000199603">
    <property type="component" value="Unassembled WGS sequence"/>
</dbReference>
<dbReference type="OrthoDB" id="1094230at2"/>
<dbReference type="InterPro" id="IPR002469">
    <property type="entry name" value="Peptidase_S9B_N"/>
</dbReference>
<evidence type="ECO:0000313" key="5">
    <source>
        <dbReference type="Proteomes" id="UP000199603"/>
    </source>
</evidence>
<dbReference type="Pfam" id="PF00930">
    <property type="entry name" value="DPPIV_N"/>
    <property type="match status" value="1"/>
</dbReference>
<evidence type="ECO:0000259" key="2">
    <source>
        <dbReference type="Pfam" id="PF00326"/>
    </source>
</evidence>
<dbReference type="Pfam" id="PF00326">
    <property type="entry name" value="Peptidase_S9"/>
    <property type="match status" value="1"/>
</dbReference>
<dbReference type="InterPro" id="IPR011042">
    <property type="entry name" value="6-blade_b-propeller_TolB-like"/>
</dbReference>
<dbReference type="AlphaFoldDB" id="A0A1G6VYW9"/>
<keyword evidence="4" id="KW-0031">Aminopeptidase</keyword>
<accession>A0A1G6VYW9</accession>
<dbReference type="PANTHER" id="PTHR11731">
    <property type="entry name" value="PROTEASE FAMILY S9B,C DIPEPTIDYL-PEPTIDASE IV-RELATED"/>
    <property type="match status" value="1"/>
</dbReference>
<dbReference type="Gene3D" id="2.140.10.30">
    <property type="entry name" value="Dipeptidylpeptidase IV, N-terminal domain"/>
    <property type="match status" value="1"/>
</dbReference>
<dbReference type="GO" id="GO:0008236">
    <property type="term" value="F:serine-type peptidase activity"/>
    <property type="evidence" value="ECO:0007669"/>
    <property type="project" value="InterPro"/>
</dbReference>
<dbReference type="GO" id="GO:0008239">
    <property type="term" value="F:dipeptidyl-peptidase activity"/>
    <property type="evidence" value="ECO:0007669"/>
    <property type="project" value="TreeGrafter"/>
</dbReference>
<gene>
    <name evidence="4" type="ORF">SAMN04488509_10430</name>
</gene>
<organism evidence="4 5">
    <name type="scientific">Aquimonas voraii</name>
    <dbReference type="NCBI Taxonomy" id="265719"/>
    <lineage>
        <taxon>Bacteria</taxon>
        <taxon>Pseudomonadati</taxon>
        <taxon>Pseudomonadota</taxon>
        <taxon>Gammaproteobacteria</taxon>
        <taxon>Lysobacterales</taxon>
        <taxon>Lysobacteraceae</taxon>
        <taxon>Aquimonas</taxon>
    </lineage>
</organism>
<feature type="chain" id="PRO_5011769634" evidence="1">
    <location>
        <begin position="28"/>
        <end position="788"/>
    </location>
</feature>
<feature type="domain" description="Dipeptidylpeptidase IV N-terminal" evidence="3">
    <location>
        <begin position="341"/>
        <end position="500"/>
    </location>
</feature>
<dbReference type="InterPro" id="IPR050278">
    <property type="entry name" value="Serine_Prot_S9B/DPPIV"/>
</dbReference>
<dbReference type="Gene3D" id="2.120.10.30">
    <property type="entry name" value="TolB, C-terminal domain"/>
    <property type="match status" value="1"/>
</dbReference>